<dbReference type="NCBIfam" id="TIGR02893">
    <property type="entry name" value="spore_yabQ"/>
    <property type="match status" value="1"/>
</dbReference>
<feature type="transmembrane region" description="Helical" evidence="1">
    <location>
        <begin position="41"/>
        <end position="64"/>
    </location>
</feature>
<reference evidence="2 3" key="1">
    <citation type="submission" date="2016-11" db="EMBL/GenBank/DDBJ databases">
        <authorList>
            <person name="Jaros S."/>
            <person name="Januszkiewicz K."/>
            <person name="Wedrychowicz H."/>
        </authorList>
    </citation>
    <scope>NUCLEOTIDE SEQUENCE [LARGE SCALE GENOMIC DNA]</scope>
    <source>
        <strain evidence="2 3">DSM 3090</strain>
    </source>
</reference>
<dbReference type="InterPro" id="IPR019074">
    <property type="entry name" value="YabQ"/>
</dbReference>
<feature type="transmembrane region" description="Helical" evidence="1">
    <location>
        <begin position="115"/>
        <end position="131"/>
    </location>
</feature>
<proteinExistence type="predicted"/>
<dbReference type="Proteomes" id="UP000183952">
    <property type="component" value="Unassembled WGS sequence"/>
</dbReference>
<dbReference type="OrthoDB" id="1685240at2"/>
<dbReference type="EMBL" id="FRAD01000007">
    <property type="protein sequence ID" value="SHJ80106.1"/>
    <property type="molecule type" value="Genomic_DNA"/>
</dbReference>
<protein>
    <submittedName>
        <fullName evidence="2">Spore cortex biosynthesis protein YabQ</fullName>
    </submittedName>
</protein>
<accession>A0A1M6M9G8</accession>
<dbReference type="RefSeq" id="WP_072902917.1">
    <property type="nucleotide sequence ID" value="NZ_FRAD01000007.1"/>
</dbReference>
<evidence type="ECO:0000256" key="1">
    <source>
        <dbReference type="SAM" id="Phobius"/>
    </source>
</evidence>
<dbReference type="Pfam" id="PF09578">
    <property type="entry name" value="Spore_YabQ"/>
    <property type="match status" value="1"/>
</dbReference>
<dbReference type="AlphaFoldDB" id="A0A1M6M9G8"/>
<evidence type="ECO:0000313" key="2">
    <source>
        <dbReference type="EMBL" id="SHJ80106.1"/>
    </source>
</evidence>
<dbReference type="STRING" id="1121331.SAMN02745248_00958"/>
<keyword evidence="1" id="KW-1133">Transmembrane helix</keyword>
<sequence>MILNLKFQLTLFVFSLLSGIMIGIFFDIYRMIRGINSPNNIITFIEDLLFWLLMSTIVFIFLLYTNYAYVSIYVYVLIFFGMYLYLMLFSRYILKTLIILKNILLKVLRITFKNLFFVFELIFSGFKKIFINK</sequence>
<feature type="transmembrane region" description="Helical" evidence="1">
    <location>
        <begin position="70"/>
        <end position="94"/>
    </location>
</feature>
<gene>
    <name evidence="2" type="ORF">SAMN02745248_00958</name>
</gene>
<keyword evidence="1" id="KW-0472">Membrane</keyword>
<name>A0A1M6M9G8_9CLOT</name>
<keyword evidence="1" id="KW-0812">Transmembrane</keyword>
<feature type="transmembrane region" description="Helical" evidence="1">
    <location>
        <begin position="6"/>
        <end position="29"/>
    </location>
</feature>
<evidence type="ECO:0000313" key="3">
    <source>
        <dbReference type="Proteomes" id="UP000183952"/>
    </source>
</evidence>
<keyword evidence="3" id="KW-1185">Reference proteome</keyword>
<organism evidence="2 3">
    <name type="scientific">Hathewaya proteolytica DSM 3090</name>
    <dbReference type="NCBI Taxonomy" id="1121331"/>
    <lineage>
        <taxon>Bacteria</taxon>
        <taxon>Bacillati</taxon>
        <taxon>Bacillota</taxon>
        <taxon>Clostridia</taxon>
        <taxon>Eubacteriales</taxon>
        <taxon>Clostridiaceae</taxon>
        <taxon>Hathewaya</taxon>
    </lineage>
</organism>